<proteinExistence type="inferred from homology"/>
<dbReference type="KEGG" id="psai:C3B54_11847"/>
<keyword evidence="2" id="KW-0813">Transport</keyword>
<feature type="chain" id="PRO_5014597516" evidence="5">
    <location>
        <begin position="23"/>
        <end position="370"/>
    </location>
</feature>
<organism evidence="7 8">
    <name type="scientific">Pontimonas salivibrio</name>
    <dbReference type="NCBI Taxonomy" id="1159327"/>
    <lineage>
        <taxon>Bacteria</taxon>
        <taxon>Bacillati</taxon>
        <taxon>Actinomycetota</taxon>
        <taxon>Actinomycetes</taxon>
        <taxon>Micrococcales</taxon>
        <taxon>Microbacteriaceae</taxon>
        <taxon>Pontimonas</taxon>
    </lineage>
</organism>
<keyword evidence="7" id="KW-0449">Lipoprotein</keyword>
<evidence type="ECO:0000313" key="8">
    <source>
        <dbReference type="Proteomes" id="UP000243077"/>
    </source>
</evidence>
<name>A0A2L2BQ82_9MICO</name>
<sequence length="370" mass="38925">MKKTVGILAALAAATLVVSGCAASTDVEPAEETAADTSTETTEETTTSTESVLTAVQEAGVVRCGTRDALPGFAVLQEDGTHVGFDSDFCRAIAAAVLGSADAVEMVDLETADRFTALQSGSIDVLVRNTTWTASRDGGEAATFLQTNFYDGQGMMVEASSGYSSVSDMNGAVVCVAKGTTTEGNAALESSRLGLGWEVRPFDDTDLLQEAFLAGQCDGWSSDVSQLTGFRSAYPDGADALEILPEVFSKEPLGPAVLDGDTQWAQVVNWAIFATIQAEEFGITSANVDSFLASEDVTIQRFLGVEITTDEGSAVLDPGLGLPEDFAYQVVKQVGNYGEIFERHLAPLGLERGVNALWSDGGLMYAPPYR</sequence>
<dbReference type="SUPFAM" id="SSF53850">
    <property type="entry name" value="Periplasmic binding protein-like II"/>
    <property type="match status" value="1"/>
</dbReference>
<evidence type="ECO:0000256" key="3">
    <source>
        <dbReference type="ARBA" id="ARBA00022729"/>
    </source>
</evidence>
<reference evidence="7 8" key="1">
    <citation type="submission" date="2018-02" db="EMBL/GenBank/DDBJ databases">
        <title>Complete genome of the streamlined marine actinobacterium Pontimonas salivibrio CL-TW6 adapted to coastal planktonic lifestype.</title>
        <authorList>
            <person name="Cho B.C."/>
            <person name="Hardies S.C."/>
            <person name="Jang G.I."/>
            <person name="Hwang C.Y."/>
        </authorList>
    </citation>
    <scope>NUCLEOTIDE SEQUENCE [LARGE SCALE GENOMIC DNA]</scope>
    <source>
        <strain evidence="7 8">CL-TW6</strain>
    </source>
</reference>
<dbReference type="RefSeq" id="WP_104913384.1">
    <property type="nucleotide sequence ID" value="NZ_CP026923.1"/>
</dbReference>
<evidence type="ECO:0000256" key="2">
    <source>
        <dbReference type="ARBA" id="ARBA00022448"/>
    </source>
</evidence>
<comment type="similarity">
    <text evidence="1">Belongs to the bacterial solute-binding protein 3 family.</text>
</comment>
<dbReference type="InterPro" id="IPR001638">
    <property type="entry name" value="Solute-binding_3/MltF_N"/>
</dbReference>
<feature type="signal peptide" evidence="5">
    <location>
        <begin position="1"/>
        <end position="22"/>
    </location>
</feature>
<evidence type="ECO:0000256" key="4">
    <source>
        <dbReference type="SAM" id="MobiDB-lite"/>
    </source>
</evidence>
<dbReference type="SMART" id="SM00062">
    <property type="entry name" value="PBPb"/>
    <property type="match status" value="1"/>
</dbReference>
<feature type="region of interest" description="Disordered" evidence="4">
    <location>
        <begin position="27"/>
        <end position="50"/>
    </location>
</feature>
<evidence type="ECO:0000256" key="1">
    <source>
        <dbReference type="ARBA" id="ARBA00010333"/>
    </source>
</evidence>
<dbReference type="OrthoDB" id="9807888at2"/>
<dbReference type="PANTHER" id="PTHR30085:SF7">
    <property type="entry name" value="AMINO-ACID ABC TRANSPORTER-BINDING PROTEIN YHDW-RELATED"/>
    <property type="match status" value="1"/>
</dbReference>
<evidence type="ECO:0000259" key="6">
    <source>
        <dbReference type="SMART" id="SM00062"/>
    </source>
</evidence>
<feature type="compositionally biased region" description="Low complexity" evidence="4">
    <location>
        <begin position="35"/>
        <end position="50"/>
    </location>
</feature>
<protein>
    <submittedName>
        <fullName evidence="7">PAAT ABC transporter substrate-binding lipoprotein</fullName>
    </submittedName>
</protein>
<dbReference type="Pfam" id="PF00497">
    <property type="entry name" value="SBP_bac_3"/>
    <property type="match status" value="1"/>
</dbReference>
<dbReference type="PANTHER" id="PTHR30085">
    <property type="entry name" value="AMINO ACID ABC TRANSPORTER PERMEASE"/>
    <property type="match status" value="1"/>
</dbReference>
<accession>A0A2L2BQ82</accession>
<dbReference type="CDD" id="cd13692">
    <property type="entry name" value="PBP2_BztA"/>
    <property type="match status" value="1"/>
</dbReference>
<keyword evidence="8" id="KW-1185">Reference proteome</keyword>
<dbReference type="PROSITE" id="PS51257">
    <property type="entry name" value="PROKAR_LIPOPROTEIN"/>
    <property type="match status" value="1"/>
</dbReference>
<evidence type="ECO:0000313" key="7">
    <source>
        <dbReference type="EMBL" id="AVG23825.1"/>
    </source>
</evidence>
<dbReference type="AlphaFoldDB" id="A0A2L2BQ82"/>
<keyword evidence="3 5" id="KW-0732">Signal</keyword>
<dbReference type="InterPro" id="IPR051455">
    <property type="entry name" value="Bact_solute-bind_prot3"/>
</dbReference>
<gene>
    <name evidence="7" type="ORF">C3B54_11847</name>
</gene>
<dbReference type="Gene3D" id="3.40.190.10">
    <property type="entry name" value="Periplasmic binding protein-like II"/>
    <property type="match status" value="2"/>
</dbReference>
<feature type="domain" description="Solute-binding protein family 3/N-terminal" evidence="6">
    <location>
        <begin position="61"/>
        <end position="289"/>
    </location>
</feature>
<evidence type="ECO:0000256" key="5">
    <source>
        <dbReference type="SAM" id="SignalP"/>
    </source>
</evidence>
<dbReference type="EMBL" id="CP026923">
    <property type="protein sequence ID" value="AVG23825.1"/>
    <property type="molecule type" value="Genomic_DNA"/>
</dbReference>
<dbReference type="GO" id="GO:0006865">
    <property type="term" value="P:amino acid transport"/>
    <property type="evidence" value="ECO:0007669"/>
    <property type="project" value="TreeGrafter"/>
</dbReference>
<dbReference type="Proteomes" id="UP000243077">
    <property type="component" value="Chromosome"/>
</dbReference>